<evidence type="ECO:0000256" key="9">
    <source>
        <dbReference type="ARBA" id="ARBA00022741"/>
    </source>
</evidence>
<keyword evidence="13 17" id="KW-0472">Membrane</keyword>
<keyword evidence="5" id="KW-1003">Cell membrane</keyword>
<protein>
    <recommendedName>
        <fullName evidence="4">non-specific protein-tyrosine kinase</fullName>
        <ecNumber evidence="4">2.7.10.2</ecNumber>
    </recommendedName>
</protein>
<evidence type="ECO:0000256" key="17">
    <source>
        <dbReference type="SAM" id="Phobius"/>
    </source>
</evidence>
<evidence type="ECO:0000256" key="13">
    <source>
        <dbReference type="ARBA" id="ARBA00023136"/>
    </source>
</evidence>
<dbReference type="PANTHER" id="PTHR32309:SF13">
    <property type="entry name" value="FERRIC ENTEROBACTIN TRANSPORT PROTEIN FEPE"/>
    <property type="match status" value="1"/>
</dbReference>
<keyword evidence="7" id="KW-0808">Transferase</keyword>
<feature type="transmembrane region" description="Helical" evidence="17">
    <location>
        <begin position="32"/>
        <end position="51"/>
    </location>
</feature>
<accession>A0A1H7MGV4</accession>
<dbReference type="InterPro" id="IPR025669">
    <property type="entry name" value="AAA_dom"/>
</dbReference>
<evidence type="ECO:0000256" key="7">
    <source>
        <dbReference type="ARBA" id="ARBA00022679"/>
    </source>
</evidence>
<gene>
    <name evidence="21" type="ORF">SAMN04487910_1736</name>
</gene>
<evidence type="ECO:0000256" key="8">
    <source>
        <dbReference type="ARBA" id="ARBA00022692"/>
    </source>
</evidence>
<name>A0A1H7MGV4_AQUAM</name>
<keyword evidence="9" id="KW-0547">Nucleotide-binding</keyword>
<evidence type="ECO:0000256" key="11">
    <source>
        <dbReference type="ARBA" id="ARBA00022840"/>
    </source>
</evidence>
<dbReference type="NCBIfam" id="TIGR01007">
    <property type="entry name" value="eps_fam"/>
    <property type="match status" value="1"/>
</dbReference>
<feature type="coiled-coil region" evidence="16">
    <location>
        <begin position="392"/>
        <end position="427"/>
    </location>
</feature>
<dbReference type="SUPFAM" id="SSF52540">
    <property type="entry name" value="P-loop containing nucleoside triphosphate hydrolases"/>
    <property type="match status" value="1"/>
</dbReference>
<evidence type="ECO:0000256" key="14">
    <source>
        <dbReference type="ARBA" id="ARBA00023137"/>
    </source>
</evidence>
<dbReference type="PANTHER" id="PTHR32309">
    <property type="entry name" value="TYROSINE-PROTEIN KINASE"/>
    <property type="match status" value="1"/>
</dbReference>
<evidence type="ECO:0000256" key="3">
    <source>
        <dbReference type="ARBA" id="ARBA00008883"/>
    </source>
</evidence>
<dbReference type="EMBL" id="FOAB01000003">
    <property type="protein sequence ID" value="SEL10580.1"/>
    <property type="molecule type" value="Genomic_DNA"/>
</dbReference>
<keyword evidence="8 17" id="KW-0812">Transmembrane</keyword>
<dbReference type="GO" id="GO:0004715">
    <property type="term" value="F:non-membrane spanning protein tyrosine kinase activity"/>
    <property type="evidence" value="ECO:0007669"/>
    <property type="project" value="UniProtKB-EC"/>
</dbReference>
<comment type="similarity">
    <text evidence="3">Belongs to the etk/wzc family.</text>
</comment>
<dbReference type="InterPro" id="IPR005702">
    <property type="entry name" value="Wzc-like_C"/>
</dbReference>
<keyword evidence="11" id="KW-0067">ATP-binding</keyword>
<feature type="domain" description="Tyrosine-protein kinase G-rich" evidence="20">
    <location>
        <begin position="448"/>
        <end position="517"/>
    </location>
</feature>
<feature type="domain" description="Polysaccharide chain length determinant N-terminal" evidence="18">
    <location>
        <begin position="31"/>
        <end position="113"/>
    </location>
</feature>
<comment type="similarity">
    <text evidence="2">Belongs to the CpsD/CapB family.</text>
</comment>
<evidence type="ECO:0000313" key="22">
    <source>
        <dbReference type="Proteomes" id="UP000198521"/>
    </source>
</evidence>
<evidence type="ECO:0000256" key="16">
    <source>
        <dbReference type="SAM" id="Coils"/>
    </source>
</evidence>
<dbReference type="GO" id="GO:0005886">
    <property type="term" value="C:plasma membrane"/>
    <property type="evidence" value="ECO:0007669"/>
    <property type="project" value="UniProtKB-SubCell"/>
</dbReference>
<evidence type="ECO:0000256" key="6">
    <source>
        <dbReference type="ARBA" id="ARBA00022519"/>
    </source>
</evidence>
<dbReference type="AlphaFoldDB" id="A0A1H7MGV4"/>
<reference evidence="21 22" key="1">
    <citation type="submission" date="2016-10" db="EMBL/GenBank/DDBJ databases">
        <authorList>
            <person name="de Groot N.N."/>
        </authorList>
    </citation>
    <scope>NUCLEOTIDE SEQUENCE [LARGE SCALE GENOMIC DNA]</scope>
    <source>
        <strain evidence="21 22">DSM 25232</strain>
    </source>
</reference>
<evidence type="ECO:0000256" key="12">
    <source>
        <dbReference type="ARBA" id="ARBA00022989"/>
    </source>
</evidence>
<dbReference type="STRING" id="1038014.SAMN04487910_1736"/>
<evidence type="ECO:0000313" key="21">
    <source>
        <dbReference type="EMBL" id="SEL10580.1"/>
    </source>
</evidence>
<dbReference type="InterPro" id="IPR027417">
    <property type="entry name" value="P-loop_NTPase"/>
</dbReference>
<evidence type="ECO:0000256" key="2">
    <source>
        <dbReference type="ARBA" id="ARBA00007316"/>
    </source>
</evidence>
<dbReference type="InterPro" id="IPR050445">
    <property type="entry name" value="Bact_polysacc_biosynth/exp"/>
</dbReference>
<dbReference type="Proteomes" id="UP000198521">
    <property type="component" value="Unassembled WGS sequence"/>
</dbReference>
<dbReference type="InterPro" id="IPR032807">
    <property type="entry name" value="GNVR"/>
</dbReference>
<feature type="domain" description="AAA" evidence="19">
    <location>
        <begin position="586"/>
        <end position="720"/>
    </location>
</feature>
<dbReference type="Pfam" id="PF13614">
    <property type="entry name" value="AAA_31"/>
    <property type="match status" value="1"/>
</dbReference>
<dbReference type="Pfam" id="PF13807">
    <property type="entry name" value="GNVR"/>
    <property type="match status" value="1"/>
</dbReference>
<evidence type="ECO:0000259" key="20">
    <source>
        <dbReference type="Pfam" id="PF13807"/>
    </source>
</evidence>
<keyword evidence="22" id="KW-1185">Reference proteome</keyword>
<dbReference type="Gene3D" id="3.40.50.300">
    <property type="entry name" value="P-loop containing nucleotide triphosphate hydrolases"/>
    <property type="match status" value="1"/>
</dbReference>
<dbReference type="EC" id="2.7.10.2" evidence="4"/>
<keyword evidence="14" id="KW-0829">Tyrosine-protein kinase</keyword>
<sequence length="790" mass="90097">MGTKQNTNMDYEYQQESSNLTLKDHISKYLRFWKLFLVSGILFIILAFLYLKYTSVQYKVTATILIKGEKTGMLSELSAFEDLNIVETNNKEVENEIEILKSRPLFENVIRKLNAHHQYFTKTKFSKRLVELYENKPFEAKFIKDSLLQDISADFTITIHSKNSFTIKEEEKDFIKEGVFGEVISTRIGNVILVPDNNFIELFLDNEIYLSVQPIMDVVEEYKSKVSIGLVNKDANVISLNINTTTRVKAKDLLNGLIEEYNLDAIRDKNLIYENTASFIKERLTIINSELSDIEQGVEVFKTSNSLTNVTSEAELFLENSSENKKEVLETSTQIGLVNFMNDYLKKNSEGLLPANLGFSDGSISGTITLYNEIALRRDEVLNGTTLKNPIVVSLNEKLENLKLSLKQSLNNQKTSLKIKLRNLERQDAVMNSKINSLPRQERELRDIVRQQEIKETLYLYLLQKREETAISLAATVANAKIIERAYSSKFPVKPKKRIVFLVTILLSFLLPSIVIFFYDLLDVKVKGKKEVQKLIDIPIVAEIPGTDTKEQFLISRDNRSIVAESFRIFESNLKFLLSENADKGKTILVTSSATGEGKTFISTNLAIALADPDKKVALLGLDLRSPKILEYLNLEDSVGVTNYIRDEKLVLEDIIIGLDNVPNMDVINSGIIPPNPIELLKSKRFQKLIIALKTQYDYVVIDTPPVSLVADALLFTDYVDLCIYVVRSGFTDKRLLSVADSLYQNKRFSSMTVLINDVETHSKNYYGYTYGDGVIEKKPWWKKRIMNNK</sequence>
<dbReference type="CDD" id="cd05387">
    <property type="entry name" value="BY-kinase"/>
    <property type="match status" value="1"/>
</dbReference>
<evidence type="ECO:0000259" key="18">
    <source>
        <dbReference type="Pfam" id="PF02706"/>
    </source>
</evidence>
<dbReference type="GO" id="GO:0005524">
    <property type="term" value="F:ATP binding"/>
    <property type="evidence" value="ECO:0007669"/>
    <property type="project" value="UniProtKB-KW"/>
</dbReference>
<evidence type="ECO:0000256" key="4">
    <source>
        <dbReference type="ARBA" id="ARBA00011903"/>
    </source>
</evidence>
<feature type="transmembrane region" description="Helical" evidence="17">
    <location>
        <begin position="499"/>
        <end position="519"/>
    </location>
</feature>
<evidence type="ECO:0000256" key="10">
    <source>
        <dbReference type="ARBA" id="ARBA00022777"/>
    </source>
</evidence>
<comment type="catalytic activity">
    <reaction evidence="15">
        <text>L-tyrosyl-[protein] + ATP = O-phospho-L-tyrosyl-[protein] + ADP + H(+)</text>
        <dbReference type="Rhea" id="RHEA:10596"/>
        <dbReference type="Rhea" id="RHEA-COMP:10136"/>
        <dbReference type="Rhea" id="RHEA-COMP:20101"/>
        <dbReference type="ChEBI" id="CHEBI:15378"/>
        <dbReference type="ChEBI" id="CHEBI:30616"/>
        <dbReference type="ChEBI" id="CHEBI:46858"/>
        <dbReference type="ChEBI" id="CHEBI:61978"/>
        <dbReference type="ChEBI" id="CHEBI:456216"/>
        <dbReference type="EC" id="2.7.10.2"/>
    </reaction>
</comment>
<comment type="subcellular location">
    <subcellularLocation>
        <location evidence="1">Cell inner membrane</location>
        <topology evidence="1">Multi-pass membrane protein</topology>
    </subcellularLocation>
</comment>
<dbReference type="Pfam" id="PF02706">
    <property type="entry name" value="Wzz"/>
    <property type="match status" value="1"/>
</dbReference>
<dbReference type="InterPro" id="IPR003856">
    <property type="entry name" value="LPS_length_determ_N"/>
</dbReference>
<organism evidence="21 22">
    <name type="scientific">Aquimarina amphilecti</name>
    <dbReference type="NCBI Taxonomy" id="1038014"/>
    <lineage>
        <taxon>Bacteria</taxon>
        <taxon>Pseudomonadati</taxon>
        <taxon>Bacteroidota</taxon>
        <taxon>Flavobacteriia</taxon>
        <taxon>Flavobacteriales</taxon>
        <taxon>Flavobacteriaceae</taxon>
        <taxon>Aquimarina</taxon>
    </lineage>
</organism>
<evidence type="ECO:0000256" key="15">
    <source>
        <dbReference type="ARBA" id="ARBA00051245"/>
    </source>
</evidence>
<keyword evidence="16" id="KW-0175">Coiled coil</keyword>
<keyword evidence="12 17" id="KW-1133">Transmembrane helix</keyword>
<evidence type="ECO:0000256" key="5">
    <source>
        <dbReference type="ARBA" id="ARBA00022475"/>
    </source>
</evidence>
<proteinExistence type="inferred from homology"/>
<keyword evidence="6" id="KW-0997">Cell inner membrane</keyword>
<evidence type="ECO:0000259" key="19">
    <source>
        <dbReference type="Pfam" id="PF13614"/>
    </source>
</evidence>
<keyword evidence="10" id="KW-0418">Kinase</keyword>
<evidence type="ECO:0000256" key="1">
    <source>
        <dbReference type="ARBA" id="ARBA00004429"/>
    </source>
</evidence>